<evidence type="ECO:0000313" key="2">
    <source>
        <dbReference type="Proteomes" id="UP001060085"/>
    </source>
</evidence>
<gene>
    <name evidence="1" type="ORF">M9H77_05208</name>
</gene>
<comment type="caution">
    <text evidence="1">The sequence shown here is derived from an EMBL/GenBank/DDBJ whole genome shotgun (WGS) entry which is preliminary data.</text>
</comment>
<evidence type="ECO:0000313" key="1">
    <source>
        <dbReference type="EMBL" id="KAI5683980.1"/>
    </source>
</evidence>
<dbReference type="Proteomes" id="UP001060085">
    <property type="component" value="Linkage Group LG01"/>
</dbReference>
<proteinExistence type="predicted"/>
<reference evidence="2" key="1">
    <citation type="journal article" date="2023" name="Nat. Plants">
        <title>Single-cell RNA sequencing provides a high-resolution roadmap for understanding the multicellular compartmentation of specialized metabolism.</title>
        <authorList>
            <person name="Sun S."/>
            <person name="Shen X."/>
            <person name="Li Y."/>
            <person name="Li Y."/>
            <person name="Wang S."/>
            <person name="Li R."/>
            <person name="Zhang H."/>
            <person name="Shen G."/>
            <person name="Guo B."/>
            <person name="Wei J."/>
            <person name="Xu J."/>
            <person name="St-Pierre B."/>
            <person name="Chen S."/>
            <person name="Sun C."/>
        </authorList>
    </citation>
    <scope>NUCLEOTIDE SEQUENCE [LARGE SCALE GENOMIC DNA]</scope>
</reference>
<sequence length="214" mass="22804">MDSQRNVRETSPTNSETCKEQGSPQHVEKSSQTISPPPHLILPPSRPSPRQGGSPSRGSLGGLGGTPPHGMYAITIGGGGGGGSAIGSADGVILDGINTKRVRELNENFLIGGDESEGNDQFKCNLCNKEFGSNKSLFGHMKTYTDSIPPTFSRQEFVDIGLLNPEGGEEGKRGQEVEQIVLPQALEGTRQYRVPDLNLPPPKEDYGSSNCNDN</sequence>
<organism evidence="1 2">
    <name type="scientific">Catharanthus roseus</name>
    <name type="common">Madagascar periwinkle</name>
    <name type="synonym">Vinca rosea</name>
    <dbReference type="NCBI Taxonomy" id="4058"/>
    <lineage>
        <taxon>Eukaryota</taxon>
        <taxon>Viridiplantae</taxon>
        <taxon>Streptophyta</taxon>
        <taxon>Embryophyta</taxon>
        <taxon>Tracheophyta</taxon>
        <taxon>Spermatophyta</taxon>
        <taxon>Magnoliopsida</taxon>
        <taxon>eudicotyledons</taxon>
        <taxon>Gunneridae</taxon>
        <taxon>Pentapetalae</taxon>
        <taxon>asterids</taxon>
        <taxon>lamiids</taxon>
        <taxon>Gentianales</taxon>
        <taxon>Apocynaceae</taxon>
        <taxon>Rauvolfioideae</taxon>
        <taxon>Vinceae</taxon>
        <taxon>Catharanthinae</taxon>
        <taxon>Catharanthus</taxon>
    </lineage>
</organism>
<name>A0ACC0CGD7_CATRO</name>
<keyword evidence="2" id="KW-1185">Reference proteome</keyword>
<protein>
    <submittedName>
        <fullName evidence="1">Uncharacterized protein</fullName>
    </submittedName>
</protein>
<dbReference type="EMBL" id="CM044701">
    <property type="protein sequence ID" value="KAI5683980.1"/>
    <property type="molecule type" value="Genomic_DNA"/>
</dbReference>
<accession>A0ACC0CGD7</accession>